<dbReference type="CDD" id="cd00082">
    <property type="entry name" value="HisKA"/>
    <property type="match status" value="1"/>
</dbReference>
<dbReference type="InterPro" id="IPR005467">
    <property type="entry name" value="His_kinase_dom"/>
</dbReference>
<dbReference type="AlphaFoldDB" id="A0A8J5XEH4"/>
<protein>
    <recommendedName>
        <fullName evidence="2">histidine kinase</fullName>
        <ecNumber evidence="2">2.7.13.3</ecNumber>
    </recommendedName>
</protein>
<dbReference type="SUPFAM" id="SSF55874">
    <property type="entry name" value="ATPase domain of HSP90 chaperone/DNA topoisomerase II/histidine kinase"/>
    <property type="match status" value="1"/>
</dbReference>
<proteinExistence type="predicted"/>
<dbReference type="GO" id="GO:0009927">
    <property type="term" value="F:histidine phosphotransfer kinase activity"/>
    <property type="evidence" value="ECO:0007669"/>
    <property type="project" value="TreeGrafter"/>
</dbReference>
<dbReference type="Pfam" id="PF00512">
    <property type="entry name" value="HisKA"/>
    <property type="match status" value="1"/>
</dbReference>
<dbReference type="EMBL" id="JAGTXO010000042">
    <property type="protein sequence ID" value="KAG8459287.1"/>
    <property type="molecule type" value="Genomic_DNA"/>
</dbReference>
<dbReference type="InterPro" id="IPR003594">
    <property type="entry name" value="HATPase_dom"/>
</dbReference>
<dbReference type="InterPro" id="IPR003661">
    <property type="entry name" value="HisK_dim/P_dom"/>
</dbReference>
<comment type="caution">
    <text evidence="6">The sequence shown here is derived from an EMBL/GenBank/DDBJ whole genome shotgun (WGS) entry which is preliminary data.</text>
</comment>
<dbReference type="Gene3D" id="1.10.287.130">
    <property type="match status" value="1"/>
</dbReference>
<feature type="domain" description="Histidine kinase" evidence="5">
    <location>
        <begin position="260"/>
        <end position="446"/>
    </location>
</feature>
<evidence type="ECO:0000313" key="6">
    <source>
        <dbReference type="EMBL" id="KAG8459287.1"/>
    </source>
</evidence>
<evidence type="ECO:0000256" key="2">
    <source>
        <dbReference type="ARBA" id="ARBA00012438"/>
    </source>
</evidence>
<dbReference type="InterPro" id="IPR036097">
    <property type="entry name" value="HisK_dim/P_sf"/>
</dbReference>
<keyword evidence="3" id="KW-0808">Transferase</keyword>
<dbReference type="SMART" id="SM00388">
    <property type="entry name" value="HisKA"/>
    <property type="match status" value="1"/>
</dbReference>
<evidence type="ECO:0000256" key="1">
    <source>
        <dbReference type="ARBA" id="ARBA00000085"/>
    </source>
</evidence>
<dbReference type="PANTHER" id="PTHR43047:SF72">
    <property type="entry name" value="OSMOSENSING HISTIDINE PROTEIN KINASE SLN1"/>
    <property type="match status" value="1"/>
</dbReference>
<name>A0A8J5XEH4_DIALT</name>
<evidence type="ECO:0000259" key="5">
    <source>
        <dbReference type="PROSITE" id="PS50109"/>
    </source>
</evidence>
<keyword evidence="4" id="KW-0418">Kinase</keyword>
<accession>A0A8J5XEH4</accession>
<dbReference type="EC" id="2.7.13.3" evidence="2"/>
<gene>
    <name evidence="6" type="ORF">KFE25_014132</name>
</gene>
<keyword evidence="7" id="KW-1185">Reference proteome</keyword>
<dbReference type="Proteomes" id="UP000751190">
    <property type="component" value="Unassembled WGS sequence"/>
</dbReference>
<evidence type="ECO:0000256" key="3">
    <source>
        <dbReference type="ARBA" id="ARBA00022679"/>
    </source>
</evidence>
<evidence type="ECO:0000313" key="7">
    <source>
        <dbReference type="Proteomes" id="UP000751190"/>
    </source>
</evidence>
<organism evidence="6 7">
    <name type="scientific">Diacronema lutheri</name>
    <name type="common">Unicellular marine alga</name>
    <name type="synonym">Monochrysis lutheri</name>
    <dbReference type="NCBI Taxonomy" id="2081491"/>
    <lineage>
        <taxon>Eukaryota</taxon>
        <taxon>Haptista</taxon>
        <taxon>Haptophyta</taxon>
        <taxon>Pavlovophyceae</taxon>
        <taxon>Pavlovales</taxon>
        <taxon>Pavlovaceae</taxon>
        <taxon>Diacronema</taxon>
    </lineage>
</organism>
<dbReference type="Gene3D" id="3.30.565.10">
    <property type="entry name" value="Histidine kinase-like ATPase, C-terminal domain"/>
    <property type="match status" value="1"/>
</dbReference>
<reference evidence="6" key="1">
    <citation type="submission" date="2021-05" db="EMBL/GenBank/DDBJ databases">
        <title>The genome of the haptophyte Pavlova lutheri (Diacronema luteri, Pavlovales) - a model for lipid biosynthesis in eukaryotic algae.</title>
        <authorList>
            <person name="Hulatt C.J."/>
            <person name="Posewitz M.C."/>
        </authorList>
    </citation>
    <scope>NUCLEOTIDE SEQUENCE</scope>
    <source>
        <strain evidence="6">NIVA-4/92</strain>
    </source>
</reference>
<dbReference type="OrthoDB" id="10266508at2759"/>
<dbReference type="SUPFAM" id="SSF47384">
    <property type="entry name" value="Homodimeric domain of signal transducing histidine kinase"/>
    <property type="match status" value="1"/>
</dbReference>
<evidence type="ECO:0000256" key="4">
    <source>
        <dbReference type="ARBA" id="ARBA00022777"/>
    </source>
</evidence>
<dbReference type="InterPro" id="IPR036890">
    <property type="entry name" value="HATPase_C_sf"/>
</dbReference>
<sequence length="446" mass="48093">MGQSPARSADLSLLCCFRDASLEARYRQQREFSTKSPWRVATRLFLVVIVAKTGVEAHMFGAQWTIIEALACTVGAITFASSCAFSSGAFDDWHHDARSNLLTAFLVCLAAYQPVHDEYRIAKLVGGDHGARILAGKSEFELSHATNALRACAGLALCLVQDLDVARLFVVLGVNLGAHAFWHAILPLPGCPSSFRRAAALQVQVVAFILLAAAHMNRVSRESFFYRISALEQSRVRADEVLKASIAEAAQLARSRLIRVVMHDLRSPLLAVSNVASMLAALPADAPVGDATVQEAVDALGHCSALAQNIVSDVLDFERIDSGRMVLAPSDFRVRELLRGAEATFSAAARERGVRLSVEMPTGETDALLLNADMRRLQQVLNNGVSNALKFTDAGGHVAVRARVRPHEQDGWGYVHLTVTDTGIGLGADELQLLCQGDAFAQVGRG</sequence>
<dbReference type="Pfam" id="PF02518">
    <property type="entry name" value="HATPase_c"/>
    <property type="match status" value="1"/>
</dbReference>
<dbReference type="GO" id="GO:0000155">
    <property type="term" value="F:phosphorelay sensor kinase activity"/>
    <property type="evidence" value="ECO:0007669"/>
    <property type="project" value="InterPro"/>
</dbReference>
<dbReference type="PANTHER" id="PTHR43047">
    <property type="entry name" value="TWO-COMPONENT HISTIDINE PROTEIN KINASE"/>
    <property type="match status" value="1"/>
</dbReference>
<comment type="catalytic activity">
    <reaction evidence="1">
        <text>ATP + protein L-histidine = ADP + protein N-phospho-L-histidine.</text>
        <dbReference type="EC" id="2.7.13.3"/>
    </reaction>
</comment>
<dbReference type="GO" id="GO:0005886">
    <property type="term" value="C:plasma membrane"/>
    <property type="evidence" value="ECO:0007669"/>
    <property type="project" value="TreeGrafter"/>
</dbReference>
<dbReference type="PROSITE" id="PS50109">
    <property type="entry name" value="HIS_KIN"/>
    <property type="match status" value="1"/>
</dbReference>